<evidence type="ECO:0000256" key="1">
    <source>
        <dbReference type="SAM" id="MobiDB-lite"/>
    </source>
</evidence>
<evidence type="ECO:0000313" key="3">
    <source>
        <dbReference type="Proteomes" id="UP001227192"/>
    </source>
</evidence>
<reference evidence="2" key="2">
    <citation type="journal article" date="2016" name="Fungal Biol.">
        <title>Ochratoxin A production by Penicillium thymicola.</title>
        <authorList>
            <person name="Nguyen H.D.T."/>
            <person name="McMullin D.R."/>
            <person name="Ponomareva E."/>
            <person name="Riley R."/>
            <person name="Pomraning K.R."/>
            <person name="Baker S.E."/>
            <person name="Seifert K.A."/>
        </authorList>
    </citation>
    <scope>NUCLEOTIDE SEQUENCE</scope>
    <source>
        <strain evidence="2">DAOM 180753</strain>
    </source>
</reference>
<dbReference type="InterPro" id="IPR018811">
    <property type="entry name" value="MRX11"/>
</dbReference>
<accession>A0AAI9TEC4</accession>
<feature type="region of interest" description="Disordered" evidence="1">
    <location>
        <begin position="79"/>
        <end position="109"/>
    </location>
</feature>
<comment type="caution">
    <text evidence="2">The sequence shown here is derived from an EMBL/GenBank/DDBJ whole genome shotgun (WGS) entry which is preliminary data.</text>
</comment>
<protein>
    <submittedName>
        <fullName evidence="2">Uncharacterized protein</fullName>
    </submittedName>
</protein>
<dbReference type="AlphaFoldDB" id="A0AAI9TEC4"/>
<sequence>MTQRDNRPGGISQIGIDELNASTQLFCVPVYWPPDNDSVLNIHNNSFRTPQVSQSLYNNMASRPLNSLRYLRPQTARNTRSHALRRTISTPSPPQPPKASQPIPNDSRSLLRRFNDRLPRFLRTYTTPLFGAPGTHITSFLILHEITSIIPLFGLVGAFHYGAWMPDLASQTSETNAFDEGAARFGRWLKKKGWVDESDVNTVAEHETTIEKPVDRAGVRLVLEFATSYAITKALLPVRLAASVWATPWFARSVFTPTANLARRLFRRG</sequence>
<dbReference type="PANTHER" id="PTHR28002:SF1">
    <property type="entry name" value="MIOREX COMPLEX COMPONENT 11"/>
    <property type="match status" value="1"/>
</dbReference>
<dbReference type="GO" id="GO:0005739">
    <property type="term" value="C:mitochondrion"/>
    <property type="evidence" value="ECO:0007669"/>
    <property type="project" value="TreeGrafter"/>
</dbReference>
<keyword evidence="3" id="KW-1185">Reference proteome</keyword>
<name>A0AAI9TEC4_PENTH</name>
<gene>
    <name evidence="2" type="ORF">VN97_g7545</name>
</gene>
<evidence type="ECO:0000313" key="2">
    <source>
        <dbReference type="EMBL" id="KAJ9485812.1"/>
    </source>
</evidence>
<organism evidence="2 3">
    <name type="scientific">Penicillium thymicola</name>
    <dbReference type="NCBI Taxonomy" id="293382"/>
    <lineage>
        <taxon>Eukaryota</taxon>
        <taxon>Fungi</taxon>
        <taxon>Dikarya</taxon>
        <taxon>Ascomycota</taxon>
        <taxon>Pezizomycotina</taxon>
        <taxon>Eurotiomycetes</taxon>
        <taxon>Eurotiomycetidae</taxon>
        <taxon>Eurotiales</taxon>
        <taxon>Aspergillaceae</taxon>
        <taxon>Penicillium</taxon>
    </lineage>
</organism>
<reference evidence="2" key="1">
    <citation type="submission" date="2015-06" db="EMBL/GenBank/DDBJ databases">
        <authorList>
            <person name="Nguyen H."/>
        </authorList>
    </citation>
    <scope>NUCLEOTIDE SEQUENCE</scope>
    <source>
        <strain evidence="2">DAOM 180753</strain>
    </source>
</reference>
<dbReference type="EMBL" id="LACB01000245">
    <property type="protein sequence ID" value="KAJ9485812.1"/>
    <property type="molecule type" value="Genomic_DNA"/>
</dbReference>
<dbReference type="PANTHER" id="PTHR28002">
    <property type="entry name" value="MIOREX COMPLEX COMPONENT 11"/>
    <property type="match status" value="1"/>
</dbReference>
<dbReference type="Pfam" id="PF10306">
    <property type="entry name" value="FLILHELTA"/>
    <property type="match status" value="1"/>
</dbReference>
<dbReference type="Proteomes" id="UP001227192">
    <property type="component" value="Unassembled WGS sequence"/>
</dbReference>
<proteinExistence type="predicted"/>